<gene>
    <name evidence="2" type="ORF">TM35_000222670</name>
</gene>
<comment type="caution">
    <text evidence="2">The sequence shown here is derived from an EMBL/GenBank/DDBJ whole genome shotgun (WGS) entry which is preliminary data.</text>
</comment>
<evidence type="ECO:0000313" key="2">
    <source>
        <dbReference type="EMBL" id="ORC87468.1"/>
    </source>
</evidence>
<dbReference type="InterPro" id="IPR052695">
    <property type="entry name" value="Kinetoplast-DNA-binding"/>
</dbReference>
<proteinExistence type="predicted"/>
<reference evidence="2 3" key="1">
    <citation type="submission" date="2017-03" db="EMBL/GenBank/DDBJ databases">
        <title>An alternative strategy for trypanosome survival in the mammalian bloodstream revealed through genome and transcriptome analysis of the ubiquitous bovine parasite Trypanosoma (Megatrypanum) theileri.</title>
        <authorList>
            <person name="Kelly S."/>
            <person name="Ivens A."/>
            <person name="Mott A."/>
            <person name="O'Neill E."/>
            <person name="Emms D."/>
            <person name="Macleod O."/>
            <person name="Voorheis P."/>
            <person name="Matthews J."/>
            <person name="Matthews K."/>
            <person name="Carrington M."/>
        </authorList>
    </citation>
    <scope>NUCLEOTIDE SEQUENCE [LARGE SCALE GENOMIC DNA]</scope>
    <source>
        <strain evidence="2">Edinburgh</strain>
    </source>
</reference>
<feature type="region of interest" description="Disordered" evidence="1">
    <location>
        <begin position="101"/>
        <end position="150"/>
    </location>
</feature>
<evidence type="ECO:0000313" key="3">
    <source>
        <dbReference type="Proteomes" id="UP000192257"/>
    </source>
</evidence>
<dbReference type="PANTHER" id="PTHR37564">
    <property type="entry name" value="KINETOPLAST DNA-ASSOCIATED PROTEIN"/>
    <property type="match status" value="1"/>
</dbReference>
<dbReference type="EMBL" id="NBCO01000022">
    <property type="protein sequence ID" value="ORC87468.1"/>
    <property type="molecule type" value="Genomic_DNA"/>
</dbReference>
<name>A0A1X0NSD7_9TRYP</name>
<dbReference type="GeneID" id="39987094"/>
<dbReference type="OrthoDB" id="272590at2759"/>
<accession>A0A1X0NSD7</accession>
<dbReference type="Proteomes" id="UP000192257">
    <property type="component" value="Unassembled WGS sequence"/>
</dbReference>
<dbReference type="VEuPathDB" id="TriTrypDB:TM35_000222670"/>
<organism evidence="2 3">
    <name type="scientific">Trypanosoma theileri</name>
    <dbReference type="NCBI Taxonomy" id="67003"/>
    <lineage>
        <taxon>Eukaryota</taxon>
        <taxon>Discoba</taxon>
        <taxon>Euglenozoa</taxon>
        <taxon>Kinetoplastea</taxon>
        <taxon>Metakinetoplastina</taxon>
        <taxon>Trypanosomatida</taxon>
        <taxon>Trypanosomatidae</taxon>
        <taxon>Trypanosoma</taxon>
    </lineage>
</organism>
<keyword evidence="3" id="KW-1185">Reference proteome</keyword>
<dbReference type="PANTHER" id="PTHR37564:SF4">
    <property type="entry name" value="DNA-ASSOCIATED PROTEIN, PUTATIVE-RELATED"/>
    <property type="match status" value="1"/>
</dbReference>
<sequence>MFQRTLAVLRVSPFSVFLKDLGKKNHLAGLHAKDGIKVASRMYKSLTPVQMKALKARAAKIRYPALDAFNRFQRQHAYRFTHLSNLQRQRVIGKMWRELRAKQGKPSKGKGRKTVKPKKVKKSSAKAAKKTAAKRKLKAKVKGPAARKMKVASLKFRASTPKFKLAPKLKKSKKSQRKVLA</sequence>
<dbReference type="RefSeq" id="XP_028881534.1">
    <property type="nucleotide sequence ID" value="XM_029027314.1"/>
</dbReference>
<protein>
    <submittedName>
        <fullName evidence="2">Putative kinetoplast DNA-associated protein</fullName>
    </submittedName>
</protein>
<dbReference type="STRING" id="67003.A0A1X0NSD7"/>
<evidence type="ECO:0000256" key="1">
    <source>
        <dbReference type="SAM" id="MobiDB-lite"/>
    </source>
</evidence>
<feature type="compositionally biased region" description="Basic residues" evidence="1">
    <location>
        <begin position="102"/>
        <end position="150"/>
    </location>
</feature>
<dbReference type="AlphaFoldDB" id="A0A1X0NSD7"/>